<evidence type="ECO:0000256" key="4">
    <source>
        <dbReference type="PROSITE-ProRule" id="PRU00433"/>
    </source>
</evidence>
<reference evidence="7 8" key="1">
    <citation type="submission" date="2017-02" db="EMBL/GenBank/DDBJ databases">
        <title>Genome sequence of the nitrite-oxidizing bacterium Nitrobacter vulgaris strain Ab1.</title>
        <authorList>
            <person name="Mellbye B.L."/>
            <person name="Davis E.W."/>
            <person name="Spieck E."/>
            <person name="Chang J.H."/>
            <person name="Bottomley P.J."/>
            <person name="Sayavedra-Soto L.A."/>
        </authorList>
    </citation>
    <scope>NUCLEOTIDE SEQUENCE [LARGE SCALE GENOMIC DNA]</scope>
    <source>
        <strain evidence="7 8">Ab1</strain>
    </source>
</reference>
<gene>
    <name evidence="7" type="ORF">B2M20_11090</name>
</gene>
<evidence type="ECO:0000259" key="6">
    <source>
        <dbReference type="PROSITE" id="PS51007"/>
    </source>
</evidence>
<name>A0A1V4HXJ5_NITVU</name>
<protein>
    <recommendedName>
        <fullName evidence="6">Cytochrome c domain-containing protein</fullName>
    </recommendedName>
</protein>
<dbReference type="STRING" id="29421.B2M20_11090"/>
<sequence length="604" mass="65021">MRTLILALVLLNFPLATSSFADESGPVFVDQGSAWDMPSRTDFYTRDQGSRLIPLAWLKALKQADGAPFLSGGLTRYGYLPALDASQELPVGFYASGPTGAKVVGMTCSACHTRQIKVAERQYRIDGGPALVDFQTFLSDLDKAMARATSDDAAFNAFAASVLQTAKPDSNKVAALRSDVDAWYVRYHTIIDRSLPNPAWGLGRLDAVGMIFNRVTGLGIGPEPTFLIPENIHRADAPVRYPFLWNAPKQDKTQWPGFADNGSDILGLARNVGEVMGVFGNFQPTHDGLFIDFLNNNSVNFDGLQKLEDLAKKIGPPKWPWSVDTALAAKGKTIFERSAADGGCQECHGQKAGTERFPFQQTWATPIQNVGTDTREYDILGWTAKSGVLKGAYIPFATKPLKETDLAFNILSTSVIGTIGEHVLSFSKGTSPRALGVSAKPEVAQGASEPVDATRLPTVLQDLPGAFRFPDAAATPETRLRLDMDAGSSSSKTDAAAPTPPKGAYESRVLYGIWAAAPYLHNGSVASLAELLKPASQRQQRFAIGPDYDVNNIGIALNQAQAGNVRETTGCDDLNSGNSRCGHEFGTSLPDADKKALLEYLKTL</sequence>
<proteinExistence type="predicted"/>
<dbReference type="PROSITE" id="PS51007">
    <property type="entry name" value="CYTC"/>
    <property type="match status" value="1"/>
</dbReference>
<dbReference type="RefSeq" id="WP_079447187.1">
    <property type="nucleotide sequence ID" value="NZ_MWPQ01000042.1"/>
</dbReference>
<evidence type="ECO:0000256" key="5">
    <source>
        <dbReference type="SAM" id="SignalP"/>
    </source>
</evidence>
<feature type="signal peptide" evidence="5">
    <location>
        <begin position="1"/>
        <end position="21"/>
    </location>
</feature>
<dbReference type="EMBL" id="MWPQ01000042">
    <property type="protein sequence ID" value="OPH82686.1"/>
    <property type="molecule type" value="Genomic_DNA"/>
</dbReference>
<keyword evidence="1 4" id="KW-0349">Heme</keyword>
<evidence type="ECO:0000313" key="8">
    <source>
        <dbReference type="Proteomes" id="UP000189940"/>
    </source>
</evidence>
<dbReference type="Proteomes" id="UP000189940">
    <property type="component" value="Unassembled WGS sequence"/>
</dbReference>
<dbReference type="InterPro" id="IPR036909">
    <property type="entry name" value="Cyt_c-like_dom_sf"/>
</dbReference>
<dbReference type="OrthoDB" id="417271at2"/>
<dbReference type="InterPro" id="IPR047758">
    <property type="entry name" value="CytoC_perox"/>
</dbReference>
<feature type="domain" description="Cytochrome c" evidence="6">
    <location>
        <begin position="326"/>
        <end position="604"/>
    </location>
</feature>
<dbReference type="GO" id="GO:0046872">
    <property type="term" value="F:metal ion binding"/>
    <property type="evidence" value="ECO:0007669"/>
    <property type="project" value="UniProtKB-KW"/>
</dbReference>
<dbReference type="Pfam" id="PF21419">
    <property type="entry name" value="RoxA-like_Cyt-c"/>
    <property type="match status" value="1"/>
</dbReference>
<dbReference type="GO" id="GO:0009055">
    <property type="term" value="F:electron transfer activity"/>
    <property type="evidence" value="ECO:0007669"/>
    <property type="project" value="InterPro"/>
</dbReference>
<evidence type="ECO:0000256" key="2">
    <source>
        <dbReference type="ARBA" id="ARBA00022723"/>
    </source>
</evidence>
<dbReference type="NCBIfam" id="NF040606">
    <property type="entry name" value="CytoC_perox"/>
    <property type="match status" value="1"/>
</dbReference>
<evidence type="ECO:0000256" key="1">
    <source>
        <dbReference type="ARBA" id="ARBA00022617"/>
    </source>
</evidence>
<keyword evidence="5" id="KW-0732">Signal</keyword>
<comment type="caution">
    <text evidence="7">The sequence shown here is derived from an EMBL/GenBank/DDBJ whole genome shotgun (WGS) entry which is preliminary data.</text>
</comment>
<dbReference type="PANTHER" id="PTHR30600:SF9">
    <property type="entry name" value="BLR7738 PROTEIN"/>
    <property type="match status" value="1"/>
</dbReference>
<dbReference type="InterPro" id="IPR009056">
    <property type="entry name" value="Cyt_c-like_dom"/>
</dbReference>
<dbReference type="PANTHER" id="PTHR30600">
    <property type="entry name" value="CYTOCHROME C PEROXIDASE-RELATED"/>
    <property type="match status" value="1"/>
</dbReference>
<keyword evidence="3 4" id="KW-0408">Iron</keyword>
<keyword evidence="8" id="KW-1185">Reference proteome</keyword>
<accession>A0A1V4HXJ5</accession>
<evidence type="ECO:0000256" key="3">
    <source>
        <dbReference type="ARBA" id="ARBA00023004"/>
    </source>
</evidence>
<keyword evidence="2 4" id="KW-0479">Metal-binding</keyword>
<organism evidence="7 8">
    <name type="scientific">Nitrobacter vulgaris</name>
    <dbReference type="NCBI Taxonomy" id="29421"/>
    <lineage>
        <taxon>Bacteria</taxon>
        <taxon>Pseudomonadati</taxon>
        <taxon>Pseudomonadota</taxon>
        <taxon>Alphaproteobacteria</taxon>
        <taxon>Hyphomicrobiales</taxon>
        <taxon>Nitrobacteraceae</taxon>
        <taxon>Nitrobacter</taxon>
    </lineage>
</organism>
<dbReference type="Gene3D" id="1.10.760.10">
    <property type="entry name" value="Cytochrome c-like domain"/>
    <property type="match status" value="1"/>
</dbReference>
<dbReference type="AlphaFoldDB" id="A0A1V4HXJ5"/>
<evidence type="ECO:0000313" key="7">
    <source>
        <dbReference type="EMBL" id="OPH82686.1"/>
    </source>
</evidence>
<dbReference type="InterPro" id="IPR051395">
    <property type="entry name" value="Cytochrome_c_Peroxidase/MauG"/>
</dbReference>
<dbReference type="SUPFAM" id="SSF46626">
    <property type="entry name" value="Cytochrome c"/>
    <property type="match status" value="1"/>
</dbReference>
<dbReference type="GO" id="GO:0020037">
    <property type="term" value="F:heme binding"/>
    <property type="evidence" value="ECO:0007669"/>
    <property type="project" value="InterPro"/>
</dbReference>
<feature type="chain" id="PRO_5012415067" description="Cytochrome c domain-containing protein" evidence="5">
    <location>
        <begin position="22"/>
        <end position="604"/>
    </location>
</feature>
<dbReference type="GO" id="GO:0004130">
    <property type="term" value="F:cytochrome-c peroxidase activity"/>
    <property type="evidence" value="ECO:0007669"/>
    <property type="project" value="TreeGrafter"/>
</dbReference>